<feature type="domain" description="HTH OST-type" evidence="1">
    <location>
        <begin position="150"/>
        <end position="229"/>
    </location>
</feature>
<name>K7Y721_HELPX</name>
<dbReference type="InterPro" id="IPR021139">
    <property type="entry name" value="NYN"/>
</dbReference>
<dbReference type="PATRIC" id="fig|1055532.3.peg.372"/>
<dbReference type="HOGENOM" id="CLU_034061_0_0_7"/>
<dbReference type="PANTHER" id="PTHR35811">
    <property type="entry name" value="SLR1870 PROTEIN"/>
    <property type="match status" value="1"/>
</dbReference>
<reference evidence="2 3" key="1">
    <citation type="journal article" date="2015" name="Genome Announc.">
        <title>Complete Genome Sequences of Two Helicobacter pylori Strains from a Canadian Arctic Aboriginal Community.</title>
        <authorList>
            <person name="Kersulyte D."/>
            <person name="Bertoli M.T."/>
            <person name="Tamma S."/>
            <person name="Keelan M."/>
            <person name="Munday R."/>
            <person name="Geary J."/>
            <person name="Veldhuyzen van Zanten S."/>
            <person name="Goodman K.J."/>
            <person name="Berg D.E."/>
        </authorList>
    </citation>
    <scope>NUCLEOTIDE SEQUENCE [LARGE SCALE GENOMIC DNA]</scope>
    <source>
        <strain evidence="2">Aklavik86</strain>
    </source>
</reference>
<dbReference type="Pfam" id="PF01936">
    <property type="entry name" value="NYN"/>
    <property type="match status" value="1"/>
</dbReference>
<dbReference type="Gene3D" id="3.40.50.1010">
    <property type="entry name" value="5'-nuclease"/>
    <property type="match status" value="1"/>
</dbReference>
<dbReference type="RefSeq" id="WP_015086784.1">
    <property type="nucleotide sequence ID" value="NC_019563.1"/>
</dbReference>
<evidence type="ECO:0000259" key="1">
    <source>
        <dbReference type="PROSITE" id="PS51644"/>
    </source>
</evidence>
<sequence length="229" mass="26492">MKKENKIAVFFDCENVSAEHVGFVFNKLQNYGEVIIRQSFRNWEQESTKPWDRKLHEKFAIEPIQVFSKTGKNSCDLRIVKAILETINEKYIDTIALVSSDSDFRDLVIAVKSKGFHIIGFGESKTPDWMRNTYTTFINLEQQRIIQDKQTLEIIEIIKNIIETNKQDNGYMFVSNLGSLLKNKNGYTAKNFNSNSWGKFLKKHGDIFETKLISRNDGGKKNILAVKIK</sequence>
<dbReference type="InterPro" id="IPR041966">
    <property type="entry name" value="LOTUS-like"/>
</dbReference>
<dbReference type="GO" id="GO:0004540">
    <property type="term" value="F:RNA nuclease activity"/>
    <property type="evidence" value="ECO:0007669"/>
    <property type="project" value="InterPro"/>
</dbReference>
<dbReference type="EMBL" id="CP003476">
    <property type="protein sequence ID" value="AFX89376.1"/>
    <property type="molecule type" value="Genomic_DNA"/>
</dbReference>
<accession>K7Y721</accession>
<gene>
    <name evidence="2" type="ORF">HPAKL86_01795</name>
</gene>
<dbReference type="KEGG" id="hpyk:HPAKL86_01795"/>
<dbReference type="AlphaFoldDB" id="K7Y721"/>
<dbReference type="InterPro" id="IPR025605">
    <property type="entry name" value="OST-HTH/LOTUS_dom"/>
</dbReference>
<evidence type="ECO:0000313" key="3">
    <source>
        <dbReference type="Proteomes" id="UP000010078"/>
    </source>
</evidence>
<evidence type="ECO:0000313" key="2">
    <source>
        <dbReference type="EMBL" id="AFX89376.1"/>
    </source>
</evidence>
<dbReference type="CDD" id="cd11297">
    <property type="entry name" value="PIN_LabA-like_N_1"/>
    <property type="match status" value="1"/>
</dbReference>
<dbReference type="PANTHER" id="PTHR35811:SF1">
    <property type="entry name" value="HTH OST-TYPE DOMAIN-CONTAINING PROTEIN"/>
    <property type="match status" value="1"/>
</dbReference>
<proteinExistence type="predicted"/>
<dbReference type="Proteomes" id="UP000010078">
    <property type="component" value="Chromosome"/>
</dbReference>
<organism evidence="2 3">
    <name type="scientific">Helicobacter pylori Aklavik86</name>
    <dbReference type="NCBI Taxonomy" id="1055532"/>
    <lineage>
        <taxon>Bacteria</taxon>
        <taxon>Pseudomonadati</taxon>
        <taxon>Campylobacterota</taxon>
        <taxon>Epsilonproteobacteria</taxon>
        <taxon>Campylobacterales</taxon>
        <taxon>Helicobacteraceae</taxon>
        <taxon>Helicobacter</taxon>
    </lineage>
</organism>
<protein>
    <recommendedName>
        <fullName evidence="1">HTH OST-type domain-containing protein</fullName>
    </recommendedName>
</protein>
<dbReference type="Gene3D" id="3.30.420.610">
    <property type="entry name" value="LOTUS domain-like"/>
    <property type="match status" value="1"/>
</dbReference>
<dbReference type="PROSITE" id="PS51644">
    <property type="entry name" value="HTH_OST"/>
    <property type="match status" value="1"/>
</dbReference>